<proteinExistence type="predicted"/>
<feature type="region of interest" description="Disordered" evidence="1">
    <location>
        <begin position="245"/>
        <end position="303"/>
    </location>
</feature>
<protein>
    <submittedName>
        <fullName evidence="2">Uncharacterized protein</fullName>
    </submittedName>
</protein>
<evidence type="ECO:0000313" key="2">
    <source>
        <dbReference type="EMBL" id="TNV87589.1"/>
    </source>
</evidence>
<dbReference type="Proteomes" id="UP000785679">
    <property type="component" value="Unassembled WGS sequence"/>
</dbReference>
<feature type="compositionally biased region" description="Polar residues" evidence="1">
    <location>
        <begin position="323"/>
        <end position="353"/>
    </location>
</feature>
<organism evidence="2 3">
    <name type="scientific">Halteria grandinella</name>
    <dbReference type="NCBI Taxonomy" id="5974"/>
    <lineage>
        <taxon>Eukaryota</taxon>
        <taxon>Sar</taxon>
        <taxon>Alveolata</taxon>
        <taxon>Ciliophora</taxon>
        <taxon>Intramacronucleata</taxon>
        <taxon>Spirotrichea</taxon>
        <taxon>Stichotrichia</taxon>
        <taxon>Sporadotrichida</taxon>
        <taxon>Halteriidae</taxon>
        <taxon>Halteria</taxon>
    </lineage>
</organism>
<dbReference type="EMBL" id="RRYP01000329">
    <property type="protein sequence ID" value="TNV87589.1"/>
    <property type="molecule type" value="Genomic_DNA"/>
</dbReference>
<evidence type="ECO:0000313" key="3">
    <source>
        <dbReference type="Proteomes" id="UP000785679"/>
    </source>
</evidence>
<feature type="compositionally biased region" description="Polar residues" evidence="1">
    <location>
        <begin position="41"/>
        <end position="50"/>
    </location>
</feature>
<feature type="compositionally biased region" description="Polar residues" evidence="1">
    <location>
        <begin position="367"/>
        <end position="385"/>
    </location>
</feature>
<feature type="compositionally biased region" description="Polar residues" evidence="1">
    <location>
        <begin position="276"/>
        <end position="288"/>
    </location>
</feature>
<comment type="caution">
    <text evidence="2">The sequence shown here is derived from an EMBL/GenBank/DDBJ whole genome shotgun (WGS) entry which is preliminary data.</text>
</comment>
<reference evidence="2" key="1">
    <citation type="submission" date="2019-06" db="EMBL/GenBank/DDBJ databases">
        <authorList>
            <person name="Zheng W."/>
        </authorList>
    </citation>
    <scope>NUCLEOTIDE SEQUENCE</scope>
    <source>
        <strain evidence="2">QDHG01</strain>
    </source>
</reference>
<evidence type="ECO:0000256" key="1">
    <source>
        <dbReference type="SAM" id="MobiDB-lite"/>
    </source>
</evidence>
<feature type="compositionally biased region" description="Basic and acidic residues" evidence="1">
    <location>
        <begin position="457"/>
        <end position="466"/>
    </location>
</feature>
<dbReference type="AlphaFoldDB" id="A0A8J8T9T5"/>
<feature type="compositionally biased region" description="Low complexity" evidence="1">
    <location>
        <begin position="27"/>
        <end position="40"/>
    </location>
</feature>
<keyword evidence="3" id="KW-1185">Reference proteome</keyword>
<feature type="region of interest" description="Disordered" evidence="1">
    <location>
        <begin position="1"/>
        <end position="50"/>
    </location>
</feature>
<name>A0A8J8T9T5_HALGN</name>
<sequence length="546" mass="59849">MNPSKQQSEGRDPRQAAPHAKQDPRGQSKQKLSQQMKQHSNMGASTPNQGIILTTGTPPMSGGYARAEQTIRAEVMSIGFDQQRMNNNLSGAAPLNQQNVLQQLQLQAQMQAQLATNQKYFDPSLNPSRYTGQKFIPQSNNQISAAINGLENLSQKHQSGQPSENSAYAVGEVGAEDIKVGLSKYGEPPVSDNISGDSHRMNSSGPISIGIVGAMAGANGFTDELRRKDESDFERFKKLDEKYVSDPSINYDNDHTARKLRDESEEDNLLRKGPTQKVSTSIHQQNPPSKHRISGGTASQNMNLTRGLNSIKGLNGISTSFNRQQQNSNQARHYQQSKANSQIPGSQNVQSIGSHGGAAKVQGMNRAAQNEQPNSAGQDPNSRSQMPPLRFSTEREEMDEEEKLVQNGTHNKRQESFKETSSSRTSDHLKKKPIKKGYTEDIVQHSGGITGASKKGAAKDKHDKAQLPRKSSPADLAKEGQRKFSLNKLSKFKPANMSTLNQLTAGGGGLLGVGSVRQTNNKLMIPRRKIESVNHYKGFQEEEEEN</sequence>
<feature type="region of interest" description="Disordered" evidence="1">
    <location>
        <begin position="323"/>
        <end position="477"/>
    </location>
</feature>
<feature type="compositionally biased region" description="Basic and acidic residues" evidence="1">
    <location>
        <begin position="252"/>
        <end position="262"/>
    </location>
</feature>
<feature type="compositionally biased region" description="Basic and acidic residues" evidence="1">
    <location>
        <begin position="8"/>
        <end position="26"/>
    </location>
</feature>
<accession>A0A8J8T9T5</accession>
<gene>
    <name evidence="2" type="ORF">FGO68_gene17235</name>
</gene>